<name>R4UEV1_9MOLU</name>
<dbReference type="PRINTS" id="PR00773">
    <property type="entry name" value="GRPEPROTEIN"/>
</dbReference>
<evidence type="ECO:0000313" key="7">
    <source>
        <dbReference type="EMBL" id="AGM26459.1"/>
    </source>
</evidence>
<feature type="coiled-coil region" evidence="6">
    <location>
        <begin position="47"/>
        <end position="81"/>
    </location>
</feature>
<dbReference type="GO" id="GO:0051087">
    <property type="term" value="F:protein-folding chaperone binding"/>
    <property type="evidence" value="ECO:0007669"/>
    <property type="project" value="InterPro"/>
</dbReference>
<evidence type="ECO:0000256" key="1">
    <source>
        <dbReference type="ARBA" id="ARBA00009054"/>
    </source>
</evidence>
<dbReference type="GO" id="GO:0042803">
    <property type="term" value="F:protein homodimerization activity"/>
    <property type="evidence" value="ECO:0007669"/>
    <property type="project" value="InterPro"/>
</dbReference>
<dbReference type="eggNOG" id="COG0576">
    <property type="taxonomic scope" value="Bacteria"/>
</dbReference>
<keyword evidence="8" id="KW-1185">Reference proteome</keyword>
<dbReference type="GO" id="GO:0051082">
    <property type="term" value="F:unfolded protein binding"/>
    <property type="evidence" value="ECO:0007669"/>
    <property type="project" value="TreeGrafter"/>
</dbReference>
<dbReference type="STRING" id="1276229.SSYRP_v1c08700"/>
<evidence type="ECO:0000313" key="8">
    <source>
        <dbReference type="Proteomes" id="UP000013963"/>
    </source>
</evidence>
<dbReference type="EMBL" id="CP005078">
    <property type="protein sequence ID" value="AGM26459.1"/>
    <property type="molecule type" value="Genomic_DNA"/>
</dbReference>
<dbReference type="PANTHER" id="PTHR21237">
    <property type="entry name" value="GRPE PROTEIN"/>
    <property type="match status" value="1"/>
</dbReference>
<keyword evidence="2 3" id="KW-0143">Chaperone</keyword>
<dbReference type="Gene3D" id="2.30.22.10">
    <property type="entry name" value="Head domain of nucleotide exchange factor GrpE"/>
    <property type="match status" value="1"/>
</dbReference>
<evidence type="ECO:0000256" key="2">
    <source>
        <dbReference type="ARBA" id="ARBA00023186"/>
    </source>
</evidence>
<dbReference type="SUPFAM" id="SSF51064">
    <property type="entry name" value="Head domain of nucleotide exchange factor GrpE"/>
    <property type="match status" value="1"/>
</dbReference>
<dbReference type="GO" id="GO:0000774">
    <property type="term" value="F:adenyl-nucleotide exchange factor activity"/>
    <property type="evidence" value="ECO:0007669"/>
    <property type="project" value="InterPro"/>
</dbReference>
<keyword evidence="3" id="KW-0963">Cytoplasm</keyword>
<comment type="subcellular location">
    <subcellularLocation>
        <location evidence="3">Cytoplasm</location>
    </subcellularLocation>
</comment>
<dbReference type="RefSeq" id="WP_016341099.1">
    <property type="nucleotide sequence ID" value="NC_021284.1"/>
</dbReference>
<evidence type="ECO:0000256" key="5">
    <source>
        <dbReference type="RuleBase" id="RU004478"/>
    </source>
</evidence>
<dbReference type="CDD" id="cd00446">
    <property type="entry name" value="GrpE"/>
    <property type="match status" value="1"/>
</dbReference>
<comment type="function">
    <text evidence="3 4">Participates actively in the response to hyperosmotic and heat shock by preventing the aggregation of stress-denatured proteins, in association with DnaK and GrpE. It is the nucleotide exchange factor for DnaK and may function as a thermosensor. Unfolded proteins bind initially to DnaJ; upon interaction with the DnaJ-bound protein, DnaK hydrolyzes its bound ATP, resulting in the formation of a stable complex. GrpE releases ADP from DnaK; ATP binding to DnaK triggers the release of the substrate protein, thus completing the reaction cycle. Several rounds of ATP-dependent interactions between DnaJ, DnaK and GrpE are required for fully efficient folding.</text>
</comment>
<dbReference type="Proteomes" id="UP000013963">
    <property type="component" value="Chromosome"/>
</dbReference>
<accession>R4UEV1</accession>
<evidence type="ECO:0000256" key="6">
    <source>
        <dbReference type="SAM" id="Coils"/>
    </source>
</evidence>
<organism evidence="7 8">
    <name type="scientific">Spiroplasma syrphidicola EA-1</name>
    <dbReference type="NCBI Taxonomy" id="1276229"/>
    <lineage>
        <taxon>Bacteria</taxon>
        <taxon>Bacillati</taxon>
        <taxon>Mycoplasmatota</taxon>
        <taxon>Mollicutes</taxon>
        <taxon>Entomoplasmatales</taxon>
        <taxon>Spiroplasmataceae</taxon>
        <taxon>Spiroplasma</taxon>
    </lineage>
</organism>
<dbReference type="InterPro" id="IPR000740">
    <property type="entry name" value="GrpE"/>
</dbReference>
<dbReference type="GO" id="GO:0005737">
    <property type="term" value="C:cytoplasm"/>
    <property type="evidence" value="ECO:0007669"/>
    <property type="project" value="UniProtKB-SubCell"/>
</dbReference>
<dbReference type="PANTHER" id="PTHR21237:SF23">
    <property type="entry name" value="GRPE PROTEIN HOMOLOG, MITOCHONDRIAL"/>
    <property type="match status" value="1"/>
</dbReference>
<gene>
    <name evidence="3 7" type="primary">grpE</name>
    <name evidence="7" type="ORF">SSYRP_v1c08700</name>
</gene>
<comment type="similarity">
    <text evidence="1 3 5">Belongs to the GrpE family.</text>
</comment>
<dbReference type="Gene3D" id="3.90.20.20">
    <property type="match status" value="1"/>
</dbReference>
<dbReference type="InterPro" id="IPR009012">
    <property type="entry name" value="GrpE_head"/>
</dbReference>
<comment type="subunit">
    <text evidence="3">Homodimer.</text>
</comment>
<dbReference type="PATRIC" id="fig|1276229.3.peg.865"/>
<dbReference type="HAMAP" id="MF_01151">
    <property type="entry name" value="GrpE"/>
    <property type="match status" value="1"/>
</dbReference>
<proteinExistence type="inferred from homology"/>
<reference evidence="7 8" key="1">
    <citation type="journal article" date="2013" name="Genome Biol. Evol.">
        <title>Complete genomes of two dipteran-associated spiroplasmas provided insights into the origin, dynamics, and impacts of viral invasion in spiroplasma.</title>
        <authorList>
            <person name="Ku C."/>
            <person name="Lo W.S."/>
            <person name="Chen L.L."/>
            <person name="Kuo C.H."/>
        </authorList>
    </citation>
    <scope>NUCLEOTIDE SEQUENCE [LARGE SCALE GENOMIC DNA]</scope>
    <source>
        <strain evidence="7">EA-1</strain>
    </source>
</reference>
<dbReference type="OrthoDB" id="9812586at2"/>
<dbReference type="GO" id="GO:0006457">
    <property type="term" value="P:protein folding"/>
    <property type="evidence" value="ECO:0007669"/>
    <property type="project" value="InterPro"/>
</dbReference>
<dbReference type="PROSITE" id="PS01071">
    <property type="entry name" value="GRPE"/>
    <property type="match status" value="1"/>
</dbReference>
<dbReference type="HOGENOM" id="CLU_057217_6_3_14"/>
<evidence type="ECO:0000256" key="4">
    <source>
        <dbReference type="RuleBase" id="RU000639"/>
    </source>
</evidence>
<dbReference type="InterPro" id="IPR013805">
    <property type="entry name" value="GrpE_CC"/>
</dbReference>
<dbReference type="AlphaFoldDB" id="R4UEV1"/>
<sequence>MSKENINDTSPSKLKEKIEHLRSELVKNQDLTSKDIRHELDPAEEGLTNITEGKDNLEVVISELEQEIDLLLKDNNRLREEKLLVLADGENLKKRIHEELGEVKKFRAFGFAEKLLPVLDNFERALEVQNVSGEVKNFLTGFEMIYKLIKLTFSEEGIIEIPVKTGDEFDSQLHAAIETIESQEVKSGAIIRVLQKGYYLHDRVLRHAAVEVAK</sequence>
<dbReference type="SUPFAM" id="SSF58014">
    <property type="entry name" value="Coiled-coil domain of nucleotide exchange factor GrpE"/>
    <property type="match status" value="1"/>
</dbReference>
<dbReference type="KEGG" id="ssyr:SSYRP_v1c08700"/>
<keyword evidence="3 4" id="KW-0346">Stress response</keyword>
<keyword evidence="6" id="KW-0175">Coiled coil</keyword>
<protein>
    <recommendedName>
        <fullName evidence="3 4">Protein GrpE</fullName>
    </recommendedName>
    <alternativeName>
        <fullName evidence="3">HSP-70 cofactor</fullName>
    </alternativeName>
</protein>
<dbReference type="Pfam" id="PF01025">
    <property type="entry name" value="GrpE"/>
    <property type="match status" value="1"/>
</dbReference>
<evidence type="ECO:0000256" key="3">
    <source>
        <dbReference type="HAMAP-Rule" id="MF_01151"/>
    </source>
</evidence>